<evidence type="ECO:0000313" key="2">
    <source>
        <dbReference type="EMBL" id="KAG5605781.1"/>
    </source>
</evidence>
<accession>A0A9J5Z0U7</accession>
<comment type="caution">
    <text evidence="2">The sequence shown here is derived from an EMBL/GenBank/DDBJ whole genome shotgun (WGS) entry which is preliminary data.</text>
</comment>
<reference evidence="2 3" key="1">
    <citation type="submission" date="2020-09" db="EMBL/GenBank/DDBJ databases">
        <title>De no assembly of potato wild relative species, Solanum commersonii.</title>
        <authorList>
            <person name="Cho K."/>
        </authorList>
    </citation>
    <scope>NUCLEOTIDE SEQUENCE [LARGE SCALE GENOMIC DNA]</scope>
    <source>
        <strain evidence="2">LZ3.2</strain>
        <tissue evidence="2">Leaf</tissue>
    </source>
</reference>
<keyword evidence="3" id="KW-1185">Reference proteome</keyword>
<feature type="compositionally biased region" description="Basic and acidic residues" evidence="1">
    <location>
        <begin position="72"/>
        <end position="123"/>
    </location>
</feature>
<dbReference type="InterPro" id="IPR040256">
    <property type="entry name" value="At4g02000-like"/>
</dbReference>
<dbReference type="AlphaFoldDB" id="A0A9J5Z0U7"/>
<dbReference type="EMBL" id="JACXVP010000005">
    <property type="protein sequence ID" value="KAG5605781.1"/>
    <property type="molecule type" value="Genomic_DNA"/>
</dbReference>
<feature type="region of interest" description="Disordered" evidence="1">
    <location>
        <begin position="70"/>
        <end position="123"/>
    </location>
</feature>
<gene>
    <name evidence="2" type="ORF">H5410_027273</name>
</gene>
<dbReference type="Proteomes" id="UP000824120">
    <property type="component" value="Chromosome 5"/>
</dbReference>
<protein>
    <submittedName>
        <fullName evidence="2">Uncharacterized protein</fullName>
    </submittedName>
</protein>
<evidence type="ECO:0000256" key="1">
    <source>
        <dbReference type="SAM" id="MobiDB-lite"/>
    </source>
</evidence>
<name>A0A9J5Z0U7_SOLCO</name>
<dbReference type="PANTHER" id="PTHR31286">
    <property type="entry name" value="GLYCINE-RICH CELL WALL STRUCTURAL PROTEIN 1.8-LIKE"/>
    <property type="match status" value="1"/>
</dbReference>
<sequence length="123" mass="14117">MVTFPSSPPNFFGREMVFSLAAVMGKSFQIDIVTLNKTRPSCATVKVEVDLLGNFPKRINIVARNKVTELYPKQEEVEGDQKQQKEDQDKHTNENRVDDGTQKETRDKGKDKKNEFQEQRNKG</sequence>
<dbReference type="PANTHER" id="PTHR31286:SF179">
    <property type="entry name" value="RNASE H TYPE-1 DOMAIN-CONTAINING PROTEIN"/>
    <property type="match status" value="1"/>
</dbReference>
<proteinExistence type="predicted"/>
<evidence type="ECO:0000313" key="3">
    <source>
        <dbReference type="Proteomes" id="UP000824120"/>
    </source>
</evidence>
<organism evidence="2 3">
    <name type="scientific">Solanum commersonii</name>
    <name type="common">Commerson's wild potato</name>
    <name type="synonym">Commerson's nightshade</name>
    <dbReference type="NCBI Taxonomy" id="4109"/>
    <lineage>
        <taxon>Eukaryota</taxon>
        <taxon>Viridiplantae</taxon>
        <taxon>Streptophyta</taxon>
        <taxon>Embryophyta</taxon>
        <taxon>Tracheophyta</taxon>
        <taxon>Spermatophyta</taxon>
        <taxon>Magnoliopsida</taxon>
        <taxon>eudicotyledons</taxon>
        <taxon>Gunneridae</taxon>
        <taxon>Pentapetalae</taxon>
        <taxon>asterids</taxon>
        <taxon>lamiids</taxon>
        <taxon>Solanales</taxon>
        <taxon>Solanaceae</taxon>
        <taxon>Solanoideae</taxon>
        <taxon>Solaneae</taxon>
        <taxon>Solanum</taxon>
    </lineage>
</organism>